<keyword evidence="4" id="KW-0472">Membrane</keyword>
<name>A0AAD9KI44_RIDPI</name>
<evidence type="ECO:0000256" key="2">
    <source>
        <dbReference type="ARBA" id="ARBA00022692"/>
    </source>
</evidence>
<evidence type="ECO:0000313" key="6">
    <source>
        <dbReference type="EMBL" id="KAK2171560.1"/>
    </source>
</evidence>
<dbReference type="PANTHER" id="PTHR13800">
    <property type="entry name" value="TRANSIENT RECEPTOR POTENTIAL CATION CHANNEL, SUBFAMILY M, MEMBER 6"/>
    <property type="match status" value="1"/>
</dbReference>
<organism evidence="6 7">
    <name type="scientific">Ridgeia piscesae</name>
    <name type="common">Tubeworm</name>
    <dbReference type="NCBI Taxonomy" id="27915"/>
    <lineage>
        <taxon>Eukaryota</taxon>
        <taxon>Metazoa</taxon>
        <taxon>Spiralia</taxon>
        <taxon>Lophotrochozoa</taxon>
        <taxon>Annelida</taxon>
        <taxon>Polychaeta</taxon>
        <taxon>Sedentaria</taxon>
        <taxon>Canalipalpata</taxon>
        <taxon>Sabellida</taxon>
        <taxon>Siboglinidae</taxon>
        <taxon>Ridgeia</taxon>
    </lineage>
</organism>
<evidence type="ECO:0000259" key="5">
    <source>
        <dbReference type="Pfam" id="PF25508"/>
    </source>
</evidence>
<reference evidence="6" key="1">
    <citation type="journal article" date="2023" name="Mol. Biol. Evol.">
        <title>Third-Generation Sequencing Reveals the Adaptive Role of the Epigenome in Three Deep-Sea Polychaetes.</title>
        <authorList>
            <person name="Perez M."/>
            <person name="Aroh O."/>
            <person name="Sun Y."/>
            <person name="Lan Y."/>
            <person name="Juniper S.K."/>
            <person name="Young C.R."/>
            <person name="Angers B."/>
            <person name="Qian P.Y."/>
        </authorList>
    </citation>
    <scope>NUCLEOTIDE SEQUENCE</scope>
    <source>
        <strain evidence="6">R07B-5</strain>
    </source>
</reference>
<dbReference type="Pfam" id="PF25508">
    <property type="entry name" value="TRPM2"/>
    <property type="match status" value="1"/>
</dbReference>
<evidence type="ECO:0000313" key="7">
    <source>
        <dbReference type="Proteomes" id="UP001209878"/>
    </source>
</evidence>
<evidence type="ECO:0000256" key="1">
    <source>
        <dbReference type="ARBA" id="ARBA00004141"/>
    </source>
</evidence>
<dbReference type="Proteomes" id="UP001209878">
    <property type="component" value="Unassembled WGS sequence"/>
</dbReference>
<dbReference type="AlphaFoldDB" id="A0AAD9KI44"/>
<evidence type="ECO:0000256" key="3">
    <source>
        <dbReference type="ARBA" id="ARBA00022989"/>
    </source>
</evidence>
<gene>
    <name evidence="6" type="ORF">NP493_1054g00080</name>
</gene>
<feature type="domain" description="TRPM-like" evidence="5">
    <location>
        <begin position="22"/>
        <end position="297"/>
    </location>
</feature>
<keyword evidence="2" id="KW-0812">Transmembrane</keyword>
<proteinExistence type="predicted"/>
<comment type="subcellular location">
    <subcellularLocation>
        <location evidence="1">Membrane</location>
        <topology evidence="1">Multi-pass membrane protein</topology>
    </subcellularLocation>
</comment>
<dbReference type="EMBL" id="JAODUO010001053">
    <property type="protein sequence ID" value="KAK2171560.1"/>
    <property type="molecule type" value="Genomic_DNA"/>
</dbReference>
<dbReference type="PANTHER" id="PTHR13800:SF1">
    <property type="entry name" value="TRANSIENT RECEPTOR POTENTIAL CATION CHANNEL TRPM"/>
    <property type="match status" value="1"/>
</dbReference>
<sequence>MSTPDQLSLTLAWNRVDIAKKHIFVYGQEWPERALEQAMTDALANDRVDFIQPLLENGVSMHKWLTIMRLEELYNVGLKVMPTSARGTQNQDGASTLRYLIRENKKHIPSGYHYTLFDIGLVMEKLMGGAYRAEYCRKKFRIKYNAVMQKVGSPGNTVGNLLFELPVPVLKEVYSSNEIFQYPFHHLLLWAVLIRRQKMAKCMWQHGEEALAKALIACRLYKSMAREAADDALEVDISEELQGFAREFSSLALDLLEHCHKTDDDLTQQLLTYELRSWSEQTCLALANCANHRDFIAYTSCQILLTEMWMGGLRTRKYASLKVILGILLLFPCLWMEFRSKEELQLMPQTMEEHIQEVGSDSDTASVTSDNSHRTHQALAFNHLVKSQLLTDEQVSLSVDKKGAGLTYSRKLYEFYTAPITKFWLHTVGRTCTLDIDLFSLTCSMYNTINTHLCTSDNGKKHSVYNPVLTV</sequence>
<dbReference type="GO" id="GO:0005886">
    <property type="term" value="C:plasma membrane"/>
    <property type="evidence" value="ECO:0007669"/>
    <property type="project" value="TreeGrafter"/>
</dbReference>
<comment type="caution">
    <text evidence="6">The sequence shown here is derived from an EMBL/GenBank/DDBJ whole genome shotgun (WGS) entry which is preliminary data.</text>
</comment>
<evidence type="ECO:0000256" key="4">
    <source>
        <dbReference type="ARBA" id="ARBA00023136"/>
    </source>
</evidence>
<dbReference type="GO" id="GO:0005261">
    <property type="term" value="F:monoatomic cation channel activity"/>
    <property type="evidence" value="ECO:0007669"/>
    <property type="project" value="TreeGrafter"/>
</dbReference>
<dbReference type="GO" id="GO:0030001">
    <property type="term" value="P:metal ion transport"/>
    <property type="evidence" value="ECO:0007669"/>
    <property type="project" value="TreeGrafter"/>
</dbReference>
<protein>
    <recommendedName>
        <fullName evidence="5">TRPM-like domain-containing protein</fullName>
    </recommendedName>
</protein>
<keyword evidence="7" id="KW-1185">Reference proteome</keyword>
<dbReference type="InterPro" id="IPR050927">
    <property type="entry name" value="TRPM"/>
</dbReference>
<keyword evidence="3" id="KW-1133">Transmembrane helix</keyword>
<accession>A0AAD9KI44</accession>
<dbReference type="InterPro" id="IPR057366">
    <property type="entry name" value="TRPM-like"/>
</dbReference>